<protein>
    <recommendedName>
        <fullName evidence="4">Alpha-L-rhamnosidase six-hairpin glycosidase domain-containing protein</fullName>
    </recommendedName>
</protein>
<reference evidence="2 3" key="1">
    <citation type="submission" date="2021-05" db="EMBL/GenBank/DDBJ databases">
        <title>A Polyphasic approach of four new species of the genus Ohtaekwangia: Ohtaekwangia histidinii sp. nov., Ohtaekwangia cretensis sp. nov., Ohtaekwangia indiensis sp. nov., Ohtaekwangia reichenbachii sp. nov. from diverse environment.</title>
        <authorList>
            <person name="Octaviana S."/>
        </authorList>
    </citation>
    <scope>NUCLEOTIDE SEQUENCE [LARGE SCALE GENOMIC DNA]</scope>
    <source>
        <strain evidence="2 3">PWU4</strain>
    </source>
</reference>
<comment type="caution">
    <text evidence="2">The sequence shown here is derived from an EMBL/GenBank/DDBJ whole genome shotgun (WGS) entry which is preliminary data.</text>
</comment>
<evidence type="ECO:0000313" key="3">
    <source>
        <dbReference type="Proteomes" id="UP001319200"/>
    </source>
</evidence>
<evidence type="ECO:0008006" key="4">
    <source>
        <dbReference type="Google" id="ProtNLM"/>
    </source>
</evidence>
<proteinExistence type="predicted"/>
<dbReference type="AlphaFoldDB" id="A0AAP2DIN2"/>
<feature type="chain" id="PRO_5042881648" description="Alpha-L-rhamnosidase six-hairpin glycosidase domain-containing protein" evidence="1">
    <location>
        <begin position="27"/>
        <end position="780"/>
    </location>
</feature>
<dbReference type="GO" id="GO:0005975">
    <property type="term" value="P:carbohydrate metabolic process"/>
    <property type="evidence" value="ECO:0007669"/>
    <property type="project" value="InterPro"/>
</dbReference>
<dbReference type="InterPro" id="IPR008928">
    <property type="entry name" value="6-hairpin_glycosidase_sf"/>
</dbReference>
<sequence>MQKTFFHCCSLALILMLIGGCAPTSKTETKTDPIPSLEKISGDWVAADTVAMEPSLRNFRGQALVNRDMTSISWFASAPYSGGYHSGVLKINGEVPAVQMYRWQPFQALRKTTFKGYEILSSTRMLPEEDAFLWQVEITNTTSAAQDLTVDIDMIGFISKYGGDWQWWYPFPTLRGKQTRRDDEIDLVRNQITNPNRTGEVMIEELINGQPTGKQIRSVLPADQEILNATKYKTALEAGAFIVSDQETEAVTGFGFVTAPSSAKPFNSGGTAQWKLTLQSNEKKVIQYFMVYADSKDAVKSRLKEIQPAFESKFTGAQTFWENRWAKIFKPGNDVISGCFPVLETSDTLAKRVYYTGPLTMLYMMNTNLPQYKRVILTGGPKWGASISFFWDNTEWAFIQALSDPERLKANIALWLSVDPGKNYGFDNFGGKGVGNAYSANYYALFQLIRSYLVVTKDYDFLNEKINGRTVLETLEFYSTNWERISSYGKPGCTDDIYKLGDFGDDPWNLLECVPTYIHIVPSFNATYIWMMRETAALYRKANNPAKADALDKKASEMLPLLMKLYAGNGVWKCVYPNNKSVEVRHVMDFIYTGRFIPQDIPDAMRQEMVDFLYRELMTTHWMRAQSLQDVAAKNSDRPDHGPLGAFDGWPAATMDALVQFDQSQKALDFYRAMEPLTHEGSWAQAHELWGDNKENKNARVRIAERGWHARDAIAGIGMSQVMVKGFFGFNPQVNGETITKPGTVNLEGTLRHVLYGGEYYTLELRGGEVSFNKEAKEEK</sequence>
<organism evidence="2 3">
    <name type="scientific">Chryseosolibacter histidini</name>
    <dbReference type="NCBI Taxonomy" id="2782349"/>
    <lineage>
        <taxon>Bacteria</taxon>
        <taxon>Pseudomonadati</taxon>
        <taxon>Bacteroidota</taxon>
        <taxon>Cytophagia</taxon>
        <taxon>Cytophagales</taxon>
        <taxon>Chryseotaleaceae</taxon>
        <taxon>Chryseosolibacter</taxon>
    </lineage>
</organism>
<dbReference type="EMBL" id="JAHESF010000007">
    <property type="protein sequence ID" value="MBT1697066.1"/>
    <property type="molecule type" value="Genomic_DNA"/>
</dbReference>
<evidence type="ECO:0000256" key="1">
    <source>
        <dbReference type="SAM" id="SignalP"/>
    </source>
</evidence>
<dbReference type="SUPFAM" id="SSF48208">
    <property type="entry name" value="Six-hairpin glycosidases"/>
    <property type="match status" value="1"/>
</dbReference>
<dbReference type="PROSITE" id="PS51257">
    <property type="entry name" value="PROKAR_LIPOPROTEIN"/>
    <property type="match status" value="1"/>
</dbReference>
<dbReference type="RefSeq" id="WP_254162766.1">
    <property type="nucleotide sequence ID" value="NZ_JAHESF010000007.1"/>
</dbReference>
<dbReference type="Gene3D" id="1.50.10.10">
    <property type="match status" value="1"/>
</dbReference>
<accession>A0AAP2DIN2</accession>
<keyword evidence="3" id="KW-1185">Reference proteome</keyword>
<feature type="signal peptide" evidence="1">
    <location>
        <begin position="1"/>
        <end position="26"/>
    </location>
</feature>
<gene>
    <name evidence="2" type="ORF">KK083_09285</name>
</gene>
<keyword evidence="1" id="KW-0732">Signal</keyword>
<dbReference type="Proteomes" id="UP001319200">
    <property type="component" value="Unassembled WGS sequence"/>
</dbReference>
<dbReference type="InterPro" id="IPR012341">
    <property type="entry name" value="6hp_glycosidase-like_sf"/>
</dbReference>
<name>A0AAP2DIN2_9BACT</name>
<evidence type="ECO:0000313" key="2">
    <source>
        <dbReference type="EMBL" id="MBT1697066.1"/>
    </source>
</evidence>